<sequence length="124" mass="14325">MGNYSINCSSACRSVLPPLARSMLEHIKRWQTSSMGFRLSFANASDVYPSDERAHLDVLLILIVFLLIAAAVAVVFHYFKENPAQRKMRVIRLSRSHMERERKGIAKFMLKNDRDIVIMVHEYV</sequence>
<evidence type="ECO:0000313" key="3">
    <source>
        <dbReference type="Proteomes" id="UP001328107"/>
    </source>
</evidence>
<keyword evidence="3" id="KW-1185">Reference proteome</keyword>
<evidence type="ECO:0000313" key="2">
    <source>
        <dbReference type="EMBL" id="GMR46450.1"/>
    </source>
</evidence>
<keyword evidence="1" id="KW-0812">Transmembrane</keyword>
<protein>
    <submittedName>
        <fullName evidence="2">Uncharacterized protein</fullName>
    </submittedName>
</protein>
<keyword evidence="1" id="KW-1133">Transmembrane helix</keyword>
<accession>A0AAN5CLC9</accession>
<dbReference type="EMBL" id="BTRK01000004">
    <property type="protein sequence ID" value="GMR46450.1"/>
    <property type="molecule type" value="Genomic_DNA"/>
</dbReference>
<reference evidence="3" key="1">
    <citation type="submission" date="2022-10" db="EMBL/GenBank/DDBJ databases">
        <title>Genome assembly of Pristionchus species.</title>
        <authorList>
            <person name="Yoshida K."/>
            <person name="Sommer R.J."/>
        </authorList>
    </citation>
    <scope>NUCLEOTIDE SEQUENCE [LARGE SCALE GENOMIC DNA]</scope>
    <source>
        <strain evidence="3">RS5460</strain>
    </source>
</reference>
<gene>
    <name evidence="2" type="ORF">PMAYCL1PPCAC_16645</name>
</gene>
<name>A0AAN5CLC9_9BILA</name>
<comment type="caution">
    <text evidence="2">The sequence shown here is derived from an EMBL/GenBank/DDBJ whole genome shotgun (WGS) entry which is preliminary data.</text>
</comment>
<proteinExistence type="predicted"/>
<dbReference type="Proteomes" id="UP001328107">
    <property type="component" value="Unassembled WGS sequence"/>
</dbReference>
<keyword evidence="1" id="KW-0472">Membrane</keyword>
<evidence type="ECO:0000256" key="1">
    <source>
        <dbReference type="SAM" id="Phobius"/>
    </source>
</evidence>
<dbReference type="AlphaFoldDB" id="A0AAN5CLC9"/>
<organism evidence="2 3">
    <name type="scientific">Pristionchus mayeri</name>
    <dbReference type="NCBI Taxonomy" id="1317129"/>
    <lineage>
        <taxon>Eukaryota</taxon>
        <taxon>Metazoa</taxon>
        <taxon>Ecdysozoa</taxon>
        <taxon>Nematoda</taxon>
        <taxon>Chromadorea</taxon>
        <taxon>Rhabditida</taxon>
        <taxon>Rhabditina</taxon>
        <taxon>Diplogasteromorpha</taxon>
        <taxon>Diplogasteroidea</taxon>
        <taxon>Neodiplogasteridae</taxon>
        <taxon>Pristionchus</taxon>
    </lineage>
</organism>
<feature type="transmembrane region" description="Helical" evidence="1">
    <location>
        <begin position="58"/>
        <end position="79"/>
    </location>
</feature>